<evidence type="ECO:0000256" key="2">
    <source>
        <dbReference type="ARBA" id="ARBA00022692"/>
    </source>
</evidence>
<feature type="domain" description="L-type lectin-like" evidence="8">
    <location>
        <begin position="33"/>
        <end position="256"/>
    </location>
</feature>
<comment type="subcellular location">
    <subcellularLocation>
        <location evidence="1">Membrane</location>
        <topology evidence="1">Single-pass type I membrane protein</topology>
    </subcellularLocation>
</comment>
<keyword evidence="3 7" id="KW-0732">Signal</keyword>
<dbReference type="OrthoDB" id="270293at2759"/>
<dbReference type="PROSITE" id="PS51328">
    <property type="entry name" value="L_LECTIN_LIKE"/>
    <property type="match status" value="1"/>
</dbReference>
<dbReference type="Pfam" id="PF03388">
    <property type="entry name" value="Lectin_leg-like"/>
    <property type="match status" value="1"/>
</dbReference>
<protein>
    <recommendedName>
        <fullName evidence="8">L-type lectin-like domain-containing protein</fullName>
    </recommendedName>
</protein>
<dbReference type="EMBL" id="KN822945">
    <property type="protein sequence ID" value="KIO33925.1"/>
    <property type="molecule type" value="Genomic_DNA"/>
</dbReference>
<dbReference type="SUPFAM" id="SSF49899">
    <property type="entry name" value="Concanavalin A-like lectins/glucanases"/>
    <property type="match status" value="1"/>
</dbReference>
<dbReference type="AlphaFoldDB" id="A0A0C3QM27"/>
<dbReference type="GO" id="GO:0005537">
    <property type="term" value="F:D-mannose binding"/>
    <property type="evidence" value="ECO:0007669"/>
    <property type="project" value="TreeGrafter"/>
</dbReference>
<keyword evidence="5 6" id="KW-0472">Membrane</keyword>
<feature type="transmembrane region" description="Helical" evidence="6">
    <location>
        <begin position="287"/>
        <end position="309"/>
    </location>
</feature>
<feature type="chain" id="PRO_5002168486" description="L-type lectin-like domain-containing protein" evidence="7">
    <location>
        <begin position="20"/>
        <end position="320"/>
    </location>
</feature>
<dbReference type="Gene3D" id="2.60.120.200">
    <property type="match status" value="1"/>
</dbReference>
<evidence type="ECO:0000256" key="6">
    <source>
        <dbReference type="SAM" id="Phobius"/>
    </source>
</evidence>
<reference evidence="9 10" key="1">
    <citation type="submission" date="2014-04" db="EMBL/GenBank/DDBJ databases">
        <authorList>
            <consortium name="DOE Joint Genome Institute"/>
            <person name="Kuo A."/>
            <person name="Girlanda M."/>
            <person name="Perotto S."/>
            <person name="Kohler A."/>
            <person name="Nagy L.G."/>
            <person name="Floudas D."/>
            <person name="Copeland A."/>
            <person name="Barry K.W."/>
            <person name="Cichocki N."/>
            <person name="Veneault-Fourrey C."/>
            <person name="LaButti K."/>
            <person name="Lindquist E.A."/>
            <person name="Lipzen A."/>
            <person name="Lundell T."/>
            <person name="Morin E."/>
            <person name="Murat C."/>
            <person name="Sun H."/>
            <person name="Tunlid A."/>
            <person name="Henrissat B."/>
            <person name="Grigoriev I.V."/>
            <person name="Hibbett D.S."/>
            <person name="Martin F."/>
            <person name="Nordberg H.P."/>
            <person name="Cantor M.N."/>
            <person name="Hua S.X."/>
        </authorList>
    </citation>
    <scope>NUCLEOTIDE SEQUENCE [LARGE SCALE GENOMIC DNA]</scope>
    <source>
        <strain evidence="9 10">MUT 4182</strain>
    </source>
</reference>
<evidence type="ECO:0000256" key="1">
    <source>
        <dbReference type="ARBA" id="ARBA00004479"/>
    </source>
</evidence>
<evidence type="ECO:0000256" key="7">
    <source>
        <dbReference type="SAM" id="SignalP"/>
    </source>
</evidence>
<dbReference type="HOGENOM" id="CLU_041093_1_0_1"/>
<accession>A0A0C3QM27</accession>
<proteinExistence type="predicted"/>
<dbReference type="GO" id="GO:0005793">
    <property type="term" value="C:endoplasmic reticulum-Golgi intermediate compartment"/>
    <property type="evidence" value="ECO:0007669"/>
    <property type="project" value="TreeGrafter"/>
</dbReference>
<keyword evidence="10" id="KW-1185">Reference proteome</keyword>
<evidence type="ECO:0000313" key="10">
    <source>
        <dbReference type="Proteomes" id="UP000054248"/>
    </source>
</evidence>
<reference evidence="10" key="2">
    <citation type="submission" date="2015-01" db="EMBL/GenBank/DDBJ databases">
        <title>Evolutionary Origins and Diversification of the Mycorrhizal Mutualists.</title>
        <authorList>
            <consortium name="DOE Joint Genome Institute"/>
            <consortium name="Mycorrhizal Genomics Consortium"/>
            <person name="Kohler A."/>
            <person name="Kuo A."/>
            <person name="Nagy L.G."/>
            <person name="Floudas D."/>
            <person name="Copeland A."/>
            <person name="Barry K.W."/>
            <person name="Cichocki N."/>
            <person name="Veneault-Fourrey C."/>
            <person name="LaButti K."/>
            <person name="Lindquist E.A."/>
            <person name="Lipzen A."/>
            <person name="Lundell T."/>
            <person name="Morin E."/>
            <person name="Murat C."/>
            <person name="Riley R."/>
            <person name="Ohm R."/>
            <person name="Sun H."/>
            <person name="Tunlid A."/>
            <person name="Henrissat B."/>
            <person name="Grigoriev I.V."/>
            <person name="Hibbett D.S."/>
            <person name="Martin F."/>
        </authorList>
    </citation>
    <scope>NUCLEOTIDE SEQUENCE [LARGE SCALE GENOMIC DNA]</scope>
    <source>
        <strain evidence="10">MUT 4182</strain>
    </source>
</reference>
<evidence type="ECO:0000313" key="9">
    <source>
        <dbReference type="EMBL" id="KIO33925.1"/>
    </source>
</evidence>
<dbReference type="PANTHER" id="PTHR12223">
    <property type="entry name" value="VESICULAR MANNOSE-BINDING LECTIN"/>
    <property type="match status" value="1"/>
</dbReference>
<dbReference type="GO" id="GO:0000139">
    <property type="term" value="C:Golgi membrane"/>
    <property type="evidence" value="ECO:0007669"/>
    <property type="project" value="TreeGrafter"/>
</dbReference>
<sequence length="320" mass="35914">MPRITNLCALLLAATLVFAAKKKEEVEETPETLVPLRTHSIYAPYVDQDLQNRWFDFGGEAYVNTNKHIRLTQDRQSETGWLWSRLPLTPANYQIDIEFKISGGSGHLFGDGMAIWLTKSRAEYGTVFGSKDKFEGVGIFLDTYANARHSYSFPRIMAMIGDGRTSYDLGSDGEKNSAGACSASIRRNDIKTMIRIRYKKDKGLEVLLQYKGWDEWTPCFEIKNMTLPTMPYLGMTAITGEVHDAHDIISIASNSIVLNPPNLQMDESVKKGRKSPFSASKEGEGSWFGTLFKLILLGGVVAGAYQAYLKFFLKGMNKRF</sequence>
<keyword evidence="4 6" id="KW-1133">Transmembrane helix</keyword>
<evidence type="ECO:0000259" key="8">
    <source>
        <dbReference type="PROSITE" id="PS51328"/>
    </source>
</evidence>
<keyword evidence="2 6" id="KW-0812">Transmembrane</keyword>
<dbReference type="InterPro" id="IPR013320">
    <property type="entry name" value="ConA-like_dom_sf"/>
</dbReference>
<organism evidence="9 10">
    <name type="scientific">Tulasnella calospora MUT 4182</name>
    <dbReference type="NCBI Taxonomy" id="1051891"/>
    <lineage>
        <taxon>Eukaryota</taxon>
        <taxon>Fungi</taxon>
        <taxon>Dikarya</taxon>
        <taxon>Basidiomycota</taxon>
        <taxon>Agaricomycotina</taxon>
        <taxon>Agaricomycetes</taxon>
        <taxon>Cantharellales</taxon>
        <taxon>Tulasnellaceae</taxon>
        <taxon>Tulasnella</taxon>
    </lineage>
</organism>
<evidence type="ECO:0000256" key="3">
    <source>
        <dbReference type="ARBA" id="ARBA00022729"/>
    </source>
</evidence>
<name>A0A0C3QM27_9AGAM</name>
<dbReference type="InterPro" id="IPR051136">
    <property type="entry name" value="Intracellular_Lectin-GPT"/>
</dbReference>
<dbReference type="Proteomes" id="UP000054248">
    <property type="component" value="Unassembled WGS sequence"/>
</dbReference>
<dbReference type="PANTHER" id="PTHR12223:SF45">
    <property type="entry name" value="RE50040P"/>
    <property type="match status" value="1"/>
</dbReference>
<evidence type="ECO:0000256" key="5">
    <source>
        <dbReference type="ARBA" id="ARBA00023136"/>
    </source>
</evidence>
<dbReference type="GO" id="GO:0005789">
    <property type="term" value="C:endoplasmic reticulum membrane"/>
    <property type="evidence" value="ECO:0007669"/>
    <property type="project" value="TreeGrafter"/>
</dbReference>
<dbReference type="STRING" id="1051891.A0A0C3QM27"/>
<dbReference type="InterPro" id="IPR005052">
    <property type="entry name" value="Lectin_leg"/>
</dbReference>
<dbReference type="GO" id="GO:0006888">
    <property type="term" value="P:endoplasmic reticulum to Golgi vesicle-mediated transport"/>
    <property type="evidence" value="ECO:0007669"/>
    <property type="project" value="TreeGrafter"/>
</dbReference>
<feature type="signal peptide" evidence="7">
    <location>
        <begin position="1"/>
        <end position="19"/>
    </location>
</feature>
<dbReference type="CDD" id="cd07308">
    <property type="entry name" value="lectin_leg-like"/>
    <property type="match status" value="1"/>
</dbReference>
<dbReference type="GO" id="GO:0030134">
    <property type="term" value="C:COPII-coated ER to Golgi transport vesicle"/>
    <property type="evidence" value="ECO:0007669"/>
    <property type="project" value="TreeGrafter"/>
</dbReference>
<evidence type="ECO:0000256" key="4">
    <source>
        <dbReference type="ARBA" id="ARBA00022989"/>
    </source>
</evidence>
<gene>
    <name evidence="9" type="ORF">M407DRAFT_165769</name>
</gene>